<feature type="transmembrane region" description="Helical" evidence="1">
    <location>
        <begin position="950"/>
        <end position="971"/>
    </location>
</feature>
<dbReference type="GO" id="GO:0005886">
    <property type="term" value="C:plasma membrane"/>
    <property type="evidence" value="ECO:0007669"/>
    <property type="project" value="TreeGrafter"/>
</dbReference>
<gene>
    <name evidence="2" type="ORF">GV829_00950</name>
</gene>
<dbReference type="Gene3D" id="3.30.2090.10">
    <property type="entry name" value="Multidrug efflux transporter AcrB TolC docking domain, DN and DC subdomains"/>
    <property type="match status" value="2"/>
</dbReference>
<dbReference type="Proteomes" id="UP000503018">
    <property type="component" value="Chromosome"/>
</dbReference>
<feature type="transmembrane region" description="Helical" evidence="1">
    <location>
        <begin position="12"/>
        <end position="33"/>
    </location>
</feature>
<keyword evidence="1" id="KW-0812">Transmembrane</keyword>
<dbReference type="PANTHER" id="PTHR32063:SF18">
    <property type="entry name" value="CATION EFFLUX SYSTEM PROTEIN"/>
    <property type="match status" value="1"/>
</dbReference>
<feature type="transmembrane region" description="Helical" evidence="1">
    <location>
        <begin position="428"/>
        <end position="448"/>
    </location>
</feature>
<feature type="transmembrane region" description="Helical" evidence="1">
    <location>
        <begin position="906"/>
        <end position="929"/>
    </location>
</feature>
<feature type="transmembrane region" description="Helical" evidence="1">
    <location>
        <begin position="460"/>
        <end position="483"/>
    </location>
</feature>
<protein>
    <submittedName>
        <fullName evidence="2">Efflux RND transporter permease subunit</fullName>
    </submittedName>
</protein>
<dbReference type="PANTHER" id="PTHR32063">
    <property type="match status" value="1"/>
</dbReference>
<dbReference type="EMBL" id="CP053015">
    <property type="protein sequence ID" value="QJQ31189.1"/>
    <property type="molecule type" value="Genomic_DNA"/>
</dbReference>
<dbReference type="Gene3D" id="3.30.70.1320">
    <property type="entry name" value="Multidrug efflux transporter AcrB pore domain like"/>
    <property type="match status" value="1"/>
</dbReference>
<dbReference type="SUPFAM" id="SSF82866">
    <property type="entry name" value="Multidrug efflux transporter AcrB transmembrane domain"/>
    <property type="match status" value="2"/>
</dbReference>
<dbReference type="Gene3D" id="3.30.70.1430">
    <property type="entry name" value="Multidrug efflux transporter AcrB pore domain"/>
    <property type="match status" value="2"/>
</dbReference>
<dbReference type="Gene3D" id="3.30.70.1440">
    <property type="entry name" value="Multidrug efflux transporter AcrB pore domain"/>
    <property type="match status" value="1"/>
</dbReference>
<dbReference type="RefSeq" id="WP_169943404.1">
    <property type="nucleotide sequence ID" value="NZ_CP053015.1"/>
</dbReference>
<keyword evidence="1" id="KW-1133">Transmembrane helix</keyword>
<feature type="transmembrane region" description="Helical" evidence="1">
    <location>
        <begin position="357"/>
        <end position="381"/>
    </location>
</feature>
<dbReference type="PRINTS" id="PR00702">
    <property type="entry name" value="ACRIFLAVINRP"/>
</dbReference>
<dbReference type="KEGG" id="slan:GV829_00950"/>
<dbReference type="Gene3D" id="1.20.1640.10">
    <property type="entry name" value="Multidrug efflux transporter AcrB transmembrane domain"/>
    <property type="match status" value="2"/>
</dbReference>
<keyword evidence="3" id="KW-1185">Reference proteome</keyword>
<evidence type="ECO:0000256" key="1">
    <source>
        <dbReference type="SAM" id="Phobius"/>
    </source>
</evidence>
<sequence length="1018" mass="109608">MGSIVSLAVKRWQITLVAVLMVVMLGISSFLSIPRSVDPHFPIAVNVVTVILPGADALAMEETVAKPIEDVLQGLDHVREIRSTSSDGAAVLSIEFEHGTDPEATLDRVVREVSGIRDRLPQGITRIAYRRPRTTEAAVLQLALVSDGASWRRMVKYAEDMRDQFNTVPGVRQSVIEGAARPEVRVAIDAERLAQARIPASAVAAAIRAGGIELPAGAVQAGGRRLNIDAGGAFRSLDAIRAVPVRAGDGRLLTVGDVATVSWSESEQLHIARYNGQRALWVMVRQKDNVDAGTLKRALVAAVDDYRAELPPDMKLEVAFDQSNDISRKLALLARDFVIALALVLITILPLGFRPSIIVMVSIPLSLAMGITLLGLFGFTLNQISISGFILSLGLLVDDSIVVTENIERHIRDGEPPATAAISGTQEIMAAVLGSTGVLLFAFLPLAFLPEAGGDFTRSLPMAVLVTVASSLIVSLTVIPFAASRLLKPEKHGGNRLLQALTNGIERFYAPILHRALDAPRRWFWGAMILCFGAFAIVPVVGFSLFPKADTPYFLARVETPEGSSIAQTDAAVRQVAAIIRQEEQAINIMENVGRGNPQIYYNILPREERARYGDVFVTLDEWDPRSSPQMIARLRERFATLADARVTIAEFQNGPPLEASVAIRLSGPDFATLQRLAREIEGEMHKVEGLRDIENPVAFDRMDLNLGIDDAKASLLGVAPGEARRSLRLAISGEQASQLRDNEGDSWPVTVRLPMTTNQPVSALERVYVPTLQGGAVPLAQIASPQLISVPPQITRYKLQRTVTLTAFTEPGVLPSRATEAVVQRIEALSMPAGYRYSLGGEAEAAARNNAGLGPVILVALLGIFAVLVLEFGRFKETIVVAGVIPLGTFGGLVALLLTGYSLSFFAIIGFIALIGIEIKNSILLVDFTTQLRSRGMGLREAIERAGQLRFLPVLLTSVTAVGGLLPLALSGSSLYAPLAWVIIGGLVSSTVLSRVITPVMYLLAVRNEEKAVKAKA</sequence>
<feature type="transmembrane region" description="Helical" evidence="1">
    <location>
        <begin position="880"/>
        <end position="900"/>
    </location>
</feature>
<dbReference type="AlphaFoldDB" id="A0A6M4ASZ6"/>
<dbReference type="InterPro" id="IPR027463">
    <property type="entry name" value="AcrB_DN_DC_subdom"/>
</dbReference>
<proteinExistence type="predicted"/>
<evidence type="ECO:0000313" key="2">
    <source>
        <dbReference type="EMBL" id="QJQ31189.1"/>
    </source>
</evidence>
<dbReference type="SUPFAM" id="SSF82693">
    <property type="entry name" value="Multidrug efflux transporter AcrB pore domain, PN1, PN2, PC1 and PC2 subdomains"/>
    <property type="match status" value="3"/>
</dbReference>
<dbReference type="GO" id="GO:0042910">
    <property type="term" value="F:xenobiotic transmembrane transporter activity"/>
    <property type="evidence" value="ECO:0007669"/>
    <property type="project" value="TreeGrafter"/>
</dbReference>
<dbReference type="SUPFAM" id="SSF82714">
    <property type="entry name" value="Multidrug efflux transporter AcrB TolC docking domain, DN and DC subdomains"/>
    <property type="match status" value="2"/>
</dbReference>
<reference evidence="2 3" key="1">
    <citation type="submission" date="2020-01" db="EMBL/GenBank/DDBJ databases">
        <title>Sphingomonas sp. strain CSW-10.</title>
        <authorList>
            <person name="Chen W.-M."/>
        </authorList>
    </citation>
    <scope>NUCLEOTIDE SEQUENCE [LARGE SCALE GENOMIC DNA]</scope>
    <source>
        <strain evidence="2 3">CSW-10</strain>
    </source>
</reference>
<accession>A0A6M4ASZ6</accession>
<feature type="transmembrane region" description="Helical" evidence="1">
    <location>
        <begin position="853"/>
        <end position="873"/>
    </location>
</feature>
<evidence type="ECO:0000313" key="3">
    <source>
        <dbReference type="Proteomes" id="UP000503018"/>
    </source>
</evidence>
<feature type="transmembrane region" description="Helical" evidence="1">
    <location>
        <begin position="523"/>
        <end position="546"/>
    </location>
</feature>
<feature type="transmembrane region" description="Helical" evidence="1">
    <location>
        <begin position="332"/>
        <end position="351"/>
    </location>
</feature>
<feature type="transmembrane region" description="Helical" evidence="1">
    <location>
        <begin position="977"/>
        <end position="1005"/>
    </location>
</feature>
<organism evidence="2 3">
    <name type="scientific">Sphingomonas lacunae</name>
    <dbReference type="NCBI Taxonomy" id="2698828"/>
    <lineage>
        <taxon>Bacteria</taxon>
        <taxon>Pseudomonadati</taxon>
        <taxon>Pseudomonadota</taxon>
        <taxon>Alphaproteobacteria</taxon>
        <taxon>Sphingomonadales</taxon>
        <taxon>Sphingomonadaceae</taxon>
        <taxon>Sphingomonas</taxon>
    </lineage>
</organism>
<dbReference type="InterPro" id="IPR001036">
    <property type="entry name" value="Acrflvin-R"/>
</dbReference>
<keyword evidence="1" id="KW-0472">Membrane</keyword>
<name>A0A6M4ASZ6_9SPHN</name>
<dbReference type="Pfam" id="PF00873">
    <property type="entry name" value="ACR_tran"/>
    <property type="match status" value="1"/>
</dbReference>